<evidence type="ECO:0000313" key="3">
    <source>
        <dbReference type="EMBL" id="BCI64219.1"/>
    </source>
</evidence>
<dbReference type="SUPFAM" id="SSF51126">
    <property type="entry name" value="Pectin lyase-like"/>
    <property type="match status" value="1"/>
</dbReference>
<feature type="domain" description="Right handed beta helix" evidence="2">
    <location>
        <begin position="246"/>
        <end position="396"/>
    </location>
</feature>
<proteinExistence type="predicted"/>
<evidence type="ECO:0000259" key="2">
    <source>
        <dbReference type="Pfam" id="PF13229"/>
    </source>
</evidence>
<organism evidence="3 4">
    <name type="scientific">Coprobacter secundus subsp. similis</name>
    <dbReference type="NCBI Taxonomy" id="2751153"/>
    <lineage>
        <taxon>Bacteria</taxon>
        <taxon>Pseudomonadati</taxon>
        <taxon>Bacteroidota</taxon>
        <taxon>Bacteroidia</taxon>
        <taxon>Bacteroidales</taxon>
        <taxon>Barnesiellaceae</taxon>
        <taxon>Coprobacter</taxon>
    </lineage>
</organism>
<dbReference type="SMART" id="SM00710">
    <property type="entry name" value="PbH1"/>
    <property type="match status" value="4"/>
</dbReference>
<gene>
    <name evidence="3" type="ORF">Cop2CBH44_25720</name>
</gene>
<protein>
    <recommendedName>
        <fullName evidence="2">Right handed beta helix domain-containing protein</fullName>
    </recommendedName>
</protein>
<dbReference type="InterPro" id="IPR011050">
    <property type="entry name" value="Pectin_lyase_fold/virulence"/>
</dbReference>
<dbReference type="InterPro" id="IPR006626">
    <property type="entry name" value="PbH1"/>
</dbReference>
<accession>A0A7G1HWZ6</accession>
<feature type="signal peptide" evidence="1">
    <location>
        <begin position="1"/>
        <end position="19"/>
    </location>
</feature>
<dbReference type="AlphaFoldDB" id="A0A7G1HWZ6"/>
<dbReference type="InterPro" id="IPR012334">
    <property type="entry name" value="Pectin_lyas_fold"/>
</dbReference>
<keyword evidence="1" id="KW-0732">Signal</keyword>
<reference evidence="4" key="1">
    <citation type="submission" date="2020-07" db="EMBL/GenBank/DDBJ databases">
        <title>Complete genome sequencing of Coprobacter sp. strain 2CBH44.</title>
        <authorList>
            <person name="Sakamoto M."/>
            <person name="Murakami T."/>
            <person name="Mori H."/>
        </authorList>
    </citation>
    <scope>NUCLEOTIDE SEQUENCE [LARGE SCALE GENOMIC DNA]</scope>
    <source>
        <strain evidence="4">2CBH44</strain>
    </source>
</reference>
<name>A0A7G1HWZ6_9BACT</name>
<dbReference type="RefSeq" id="WP_200754953.1">
    <property type="nucleotide sequence ID" value="NZ_AP023322.1"/>
</dbReference>
<dbReference type="Proteomes" id="UP000594042">
    <property type="component" value="Chromosome"/>
</dbReference>
<dbReference type="InterPro" id="IPR039448">
    <property type="entry name" value="Beta_helix"/>
</dbReference>
<dbReference type="EMBL" id="AP023322">
    <property type="protein sequence ID" value="BCI64219.1"/>
    <property type="molecule type" value="Genomic_DNA"/>
</dbReference>
<dbReference type="NCBIfam" id="TIGR04183">
    <property type="entry name" value="Por_Secre_tail"/>
    <property type="match status" value="1"/>
</dbReference>
<feature type="chain" id="PRO_5028883410" description="Right handed beta helix domain-containing protein" evidence="1">
    <location>
        <begin position="20"/>
        <end position="591"/>
    </location>
</feature>
<evidence type="ECO:0000256" key="1">
    <source>
        <dbReference type="SAM" id="SignalP"/>
    </source>
</evidence>
<dbReference type="Pfam" id="PF13229">
    <property type="entry name" value="Beta_helix"/>
    <property type="match status" value="1"/>
</dbReference>
<evidence type="ECO:0000313" key="4">
    <source>
        <dbReference type="Proteomes" id="UP000594042"/>
    </source>
</evidence>
<sequence>MKKLFTSVVALLFYAGANAGVIYVSGSGDDGKSGASWGDAMKSIVAAMNKANSGDQIWVAAGIYETDQTINYKEGVSLYGGFSGNETSVDQRERANAAAEPWKFSHETIIRAVNGSATSLRLFDRVDKDAIWSAEALFDGIVVDGHKTSNGRVGYFKEKVTLQNCIFRNCSAASGGSITYFEDGGKVLYCLYENNATVASIDLRNNKVGENRDRIYVEGCLLQNNLYTPIKAQTSNTSDEEGDETILIKKTTIRNNSYEITGTTQNGDAGAICVHNSWNNRWSVIEDCVIEGNKIKGWGGAAVFVKGGSPVLINRCIVRNNEYRRSESTWRTTGGTMHDMGGGAIVANCLITNNGGDDNSVYATLGVYMNNTISHNEGPVTLENGPTMINNIIDQDVARTGTAEVYTYFNGVAAENELFTTADDNVVISDFGFKSPTSFIGLATDDTKKGELQQADWSLSESSMAKGKGNVDIIIDSFDETVYAKVSNDLAGNARPSSGEINLGAYQEDAGVSGIDDSKVEGQANVYVAGNKVVVMTSSTGTLEVYTISGICVQEALLETGENTFDIPAQGIYLVRVSDNTGMTVRKVIVK</sequence>
<dbReference type="KEGG" id="copr:Cop2CBH44_25720"/>
<dbReference type="Gene3D" id="2.160.20.10">
    <property type="entry name" value="Single-stranded right-handed beta-helix, Pectin lyase-like"/>
    <property type="match status" value="1"/>
</dbReference>
<dbReference type="InterPro" id="IPR026444">
    <property type="entry name" value="Secre_tail"/>
</dbReference>
<keyword evidence="4" id="KW-1185">Reference proteome</keyword>